<dbReference type="RefSeq" id="WP_089340609.1">
    <property type="nucleotide sequence ID" value="NZ_FXAN01000053.1"/>
</dbReference>
<dbReference type="AlphaFoldDB" id="A0A238H5A2"/>
<evidence type="ECO:0000313" key="2">
    <source>
        <dbReference type="Proteomes" id="UP000198460"/>
    </source>
</evidence>
<gene>
    <name evidence="1" type="ORF">BSIN_3435</name>
</gene>
<organism evidence="1 2">
    <name type="scientific">Burkholderia singularis</name>
    <dbReference type="NCBI Taxonomy" id="1503053"/>
    <lineage>
        <taxon>Bacteria</taxon>
        <taxon>Pseudomonadati</taxon>
        <taxon>Pseudomonadota</taxon>
        <taxon>Betaproteobacteria</taxon>
        <taxon>Burkholderiales</taxon>
        <taxon>Burkholderiaceae</taxon>
        <taxon>Burkholderia</taxon>
        <taxon>pseudomallei group</taxon>
    </lineage>
</organism>
<accession>A0A238H5A2</accession>
<name>A0A238H5A2_9BURK</name>
<dbReference type="Proteomes" id="UP000198460">
    <property type="component" value="Unassembled WGS sequence"/>
</dbReference>
<protein>
    <recommendedName>
        <fullName evidence="3">DUF1566 domain-containing protein</fullName>
    </recommendedName>
</protein>
<proteinExistence type="predicted"/>
<evidence type="ECO:0008006" key="3">
    <source>
        <dbReference type="Google" id="ProtNLM"/>
    </source>
</evidence>
<sequence length="119" mass="13409">MQQIQLPPLAEGQTYLYGRINKSGDVEHTVLIAVNDERLPRELQREWAKSVGGILFNRIDALIIYNEYRDLVKSGAYWTDDDVEWDSASAWFQTGNNGYQGTSPKSVGLRGLAVSRFTA</sequence>
<evidence type="ECO:0000313" key="1">
    <source>
        <dbReference type="EMBL" id="SMG00365.1"/>
    </source>
</evidence>
<dbReference type="EMBL" id="FXAN01000053">
    <property type="protein sequence ID" value="SMG00365.1"/>
    <property type="molecule type" value="Genomic_DNA"/>
</dbReference>
<reference evidence="1 2" key="1">
    <citation type="submission" date="2017-04" db="EMBL/GenBank/DDBJ databases">
        <authorList>
            <person name="Afonso C.L."/>
            <person name="Miller P.J."/>
            <person name="Scott M.A."/>
            <person name="Spackman E."/>
            <person name="Goraichik I."/>
            <person name="Dimitrov K.M."/>
            <person name="Suarez D.L."/>
            <person name="Swayne D.E."/>
        </authorList>
    </citation>
    <scope>NUCLEOTIDE SEQUENCE [LARGE SCALE GENOMIC DNA]</scope>
    <source>
        <strain evidence="1">LMG 28154</strain>
    </source>
</reference>